<keyword evidence="5" id="KW-0472">Membrane</keyword>
<feature type="compositionally biased region" description="Basic and acidic residues" evidence="4">
    <location>
        <begin position="348"/>
        <end position="369"/>
    </location>
</feature>
<keyword evidence="5" id="KW-1133">Transmembrane helix</keyword>
<accession>A0ABM8NBT1</accession>
<evidence type="ECO:0000259" key="6">
    <source>
        <dbReference type="PROSITE" id="PS01124"/>
    </source>
</evidence>
<dbReference type="EMBL" id="CAJHCP010000002">
    <property type="protein sequence ID" value="CAD6515950.1"/>
    <property type="molecule type" value="Genomic_DNA"/>
</dbReference>
<dbReference type="Gene3D" id="1.10.10.60">
    <property type="entry name" value="Homeodomain-like"/>
    <property type="match status" value="1"/>
</dbReference>
<dbReference type="SMART" id="SM00342">
    <property type="entry name" value="HTH_ARAC"/>
    <property type="match status" value="1"/>
</dbReference>
<dbReference type="PANTHER" id="PTHR47894">
    <property type="entry name" value="HTH-TYPE TRANSCRIPTIONAL REGULATOR GADX"/>
    <property type="match status" value="1"/>
</dbReference>
<dbReference type="InterPro" id="IPR032687">
    <property type="entry name" value="AraC-type_N"/>
</dbReference>
<evidence type="ECO:0000256" key="4">
    <source>
        <dbReference type="SAM" id="MobiDB-lite"/>
    </source>
</evidence>
<evidence type="ECO:0000256" key="5">
    <source>
        <dbReference type="SAM" id="Phobius"/>
    </source>
</evidence>
<sequence length="369" mass="41247">MKNDKGTISVSLVEETLALAQARGFDARPLAESIGIAASMLASPKSRVTPAQYGALWVGIARALDDEFFGQDSHRMKSGSFVAMTRMALSARNGAQALSRAVGFMRLVLDDLGARVDVQGEPGTPRVRLRFVEREGTPAPAMFAYATYFILVYGLVCWLVGRRIPLLEARFRCAAPPAAHEYRLMFCDHMRFDQADSYVDLAPDFLDLPVIQTTRSARVFLRDAPGSFIVKYRNADSLAARVRKLLRAMPMAAWPAADQMAARLHVAEATLRRHLKHEGYTYQSIKDDLRRDIAIGELQGTRRTIADIASAVGFAEPSAFHRAFRKWTGMRPGDYRPAHEPLPMPADQSDRQPKHPTRQRDFTRRVESD</sequence>
<keyword evidence="1" id="KW-0805">Transcription regulation</keyword>
<dbReference type="SUPFAM" id="SSF46689">
    <property type="entry name" value="Homeodomain-like"/>
    <property type="match status" value="1"/>
</dbReference>
<dbReference type="InterPro" id="IPR020449">
    <property type="entry name" value="Tscrpt_reg_AraC-type_HTH"/>
</dbReference>
<dbReference type="PRINTS" id="PR00032">
    <property type="entry name" value="HTHARAC"/>
</dbReference>
<dbReference type="RefSeq" id="WP_201640912.1">
    <property type="nucleotide sequence ID" value="NZ_CAJHCP010000002.1"/>
</dbReference>
<dbReference type="Proteomes" id="UP000598032">
    <property type="component" value="Unassembled WGS sequence"/>
</dbReference>
<feature type="region of interest" description="Disordered" evidence="4">
    <location>
        <begin position="331"/>
        <end position="369"/>
    </location>
</feature>
<dbReference type="Pfam" id="PF12625">
    <property type="entry name" value="Arabinose_bd"/>
    <property type="match status" value="1"/>
</dbReference>
<feature type="transmembrane region" description="Helical" evidence="5">
    <location>
        <begin position="142"/>
        <end position="161"/>
    </location>
</feature>
<evidence type="ECO:0000256" key="1">
    <source>
        <dbReference type="ARBA" id="ARBA00023015"/>
    </source>
</evidence>
<evidence type="ECO:0000313" key="7">
    <source>
        <dbReference type="EMBL" id="CAD6515950.1"/>
    </source>
</evidence>
<dbReference type="InterPro" id="IPR009057">
    <property type="entry name" value="Homeodomain-like_sf"/>
</dbReference>
<feature type="domain" description="HTH araC/xylS-type" evidence="6">
    <location>
        <begin position="240"/>
        <end position="338"/>
    </location>
</feature>
<keyword evidence="2" id="KW-0238">DNA-binding</keyword>
<comment type="caution">
    <text evidence="7">The sequence shown here is derived from an EMBL/GenBank/DDBJ whole genome shotgun (WGS) entry which is preliminary data.</text>
</comment>
<keyword evidence="5" id="KW-0812">Transmembrane</keyword>
<dbReference type="PANTHER" id="PTHR47894:SF1">
    <property type="entry name" value="HTH-TYPE TRANSCRIPTIONAL REGULATOR VQSM"/>
    <property type="match status" value="1"/>
</dbReference>
<evidence type="ECO:0000256" key="2">
    <source>
        <dbReference type="ARBA" id="ARBA00023125"/>
    </source>
</evidence>
<evidence type="ECO:0000313" key="8">
    <source>
        <dbReference type="Proteomes" id="UP000598032"/>
    </source>
</evidence>
<reference evidence="7 8" key="1">
    <citation type="submission" date="2020-10" db="EMBL/GenBank/DDBJ databases">
        <authorList>
            <person name="Peeters C."/>
        </authorList>
    </citation>
    <scope>NUCLEOTIDE SEQUENCE [LARGE SCALE GENOMIC DNA]</scope>
    <source>
        <strain evidence="7 8">LMG 28140</strain>
    </source>
</reference>
<gene>
    <name evidence="7" type="ORF">LMG28140_00686</name>
</gene>
<keyword evidence="3" id="KW-0804">Transcription</keyword>
<evidence type="ECO:0000256" key="3">
    <source>
        <dbReference type="ARBA" id="ARBA00023163"/>
    </source>
</evidence>
<dbReference type="InterPro" id="IPR018060">
    <property type="entry name" value="HTH_AraC"/>
</dbReference>
<protein>
    <recommendedName>
        <fullName evidence="6">HTH araC/xylS-type domain-containing protein</fullName>
    </recommendedName>
</protein>
<keyword evidence="8" id="KW-1185">Reference proteome</keyword>
<dbReference type="PROSITE" id="PS01124">
    <property type="entry name" value="HTH_ARAC_FAMILY_2"/>
    <property type="match status" value="1"/>
</dbReference>
<name>A0ABM8NBT1_9BURK</name>
<proteinExistence type="predicted"/>
<dbReference type="Pfam" id="PF12833">
    <property type="entry name" value="HTH_18"/>
    <property type="match status" value="1"/>
</dbReference>
<organism evidence="7 8">
    <name type="scientific">Paraburkholderia metrosideri</name>
    <dbReference type="NCBI Taxonomy" id="580937"/>
    <lineage>
        <taxon>Bacteria</taxon>
        <taxon>Pseudomonadati</taxon>
        <taxon>Pseudomonadota</taxon>
        <taxon>Betaproteobacteria</taxon>
        <taxon>Burkholderiales</taxon>
        <taxon>Burkholderiaceae</taxon>
        <taxon>Paraburkholderia</taxon>
    </lineage>
</organism>